<keyword evidence="5" id="KW-1185">Reference proteome</keyword>
<reference evidence="4 5" key="1">
    <citation type="submission" date="2023-01" db="EMBL/GenBank/DDBJ databases">
        <authorList>
            <person name="Whitehead M."/>
        </authorList>
    </citation>
    <scope>NUCLEOTIDE SEQUENCE [LARGE SCALE GENOMIC DNA]</scope>
</reference>
<dbReference type="InterPro" id="IPR038765">
    <property type="entry name" value="Papain-like_cys_pep_sf"/>
</dbReference>
<dbReference type="FunFam" id="1.10.340.70:FF:000001">
    <property type="entry name" value="Retrovirus-related Pol polyprotein from transposon gypsy-like Protein"/>
    <property type="match status" value="1"/>
</dbReference>
<dbReference type="GO" id="GO:0003964">
    <property type="term" value="F:RNA-directed DNA polymerase activity"/>
    <property type="evidence" value="ECO:0007669"/>
    <property type="project" value="UniProtKB-EC"/>
</dbReference>
<dbReference type="Pfam" id="PF02338">
    <property type="entry name" value="OTU"/>
    <property type="match status" value="1"/>
</dbReference>
<dbReference type="EMBL" id="CARXXK010000003">
    <property type="protein sequence ID" value="CAI6360693.1"/>
    <property type="molecule type" value="Genomic_DNA"/>
</dbReference>
<feature type="domain" description="OTU" evidence="2">
    <location>
        <begin position="522"/>
        <end position="655"/>
    </location>
</feature>
<name>A0AAV0WY32_9HEMI</name>
<dbReference type="PANTHER" id="PTHR37984">
    <property type="entry name" value="PROTEIN CBG26694"/>
    <property type="match status" value="1"/>
</dbReference>
<protein>
    <recommendedName>
        <fullName evidence="1">RNA-directed DNA polymerase</fullName>
        <ecNumber evidence="1">2.7.7.49</ecNumber>
    </recommendedName>
</protein>
<dbReference type="InterPro" id="IPR001584">
    <property type="entry name" value="Integrase_cat-core"/>
</dbReference>
<feature type="domain" description="Integrase catalytic" evidence="3">
    <location>
        <begin position="155"/>
        <end position="315"/>
    </location>
</feature>
<dbReference type="Proteomes" id="UP001160148">
    <property type="component" value="Unassembled WGS sequence"/>
</dbReference>
<dbReference type="InterPro" id="IPR003323">
    <property type="entry name" value="OTU_dom"/>
</dbReference>
<evidence type="ECO:0000313" key="5">
    <source>
        <dbReference type="Proteomes" id="UP001160148"/>
    </source>
</evidence>
<sequence>MFRPWEMCSTAAAEADEPQQLKNTHVNLKWVMAYLEYSVYPASIPDKGSRANFRRCCRPFVVKDGVLYYKRTMAKVIITPEERTQIIKLVHDGADSSLEASALSSHHGRDATQKLLRKRYFWPSMLNDVREYIKQCDACQKANPATLKVIPDLQSVSVPKQVFKQIGVDIMTLPVVDNMKYVVVAIDYFSKWSEARALPDKSAESVARFLYDDIICRHGCPLIHITDQGREFLNKLISELFRLTGTKQRVTSVYHPQANGLVERQNRTIKNCFLKVLQDNSNKWPYILQGVLFAHRTTQHTSTNFSPFQVLYQREPVLPVDICNLRSTEEGTIISDDLSIISDDDVFDKVAFHKTFEKMLNMRSIMEDKVHTNIENAQVRQQVSYNKRHKTDSVFNVNDKVLLRNLKRDDRKGGWSSLPWKPKIGYYIIDSINSNKTCVLMYKGKVMKTRQNLSNLKHYFDKDIQVDDDILEIPGNVYQNIVSRYYNPVSYLWQKMQCRYFNLTIKHFHRLSSVPKVLNNPSTTIDIIGDGNCFYRALSWWITGDEDSHAIIRKELKKFVRNDDKVIKFIGGQTQMEDYLISNPIGKNAIWATEVELFAAALLMNTTIMVYTFSNKPDWQVFHKSGKIPEVFNIHEKCIYLINSNSNHFDVVTSVVTSVEDLK</sequence>
<evidence type="ECO:0000259" key="3">
    <source>
        <dbReference type="PROSITE" id="PS50994"/>
    </source>
</evidence>
<dbReference type="EC" id="2.7.7.49" evidence="1"/>
<dbReference type="GO" id="GO:0003676">
    <property type="term" value="F:nucleic acid binding"/>
    <property type="evidence" value="ECO:0007669"/>
    <property type="project" value="InterPro"/>
</dbReference>
<evidence type="ECO:0000313" key="4">
    <source>
        <dbReference type="EMBL" id="CAI6360693.1"/>
    </source>
</evidence>
<dbReference type="GO" id="GO:0015074">
    <property type="term" value="P:DNA integration"/>
    <property type="evidence" value="ECO:0007669"/>
    <property type="project" value="InterPro"/>
</dbReference>
<dbReference type="InterPro" id="IPR041588">
    <property type="entry name" value="Integrase_H2C2"/>
</dbReference>
<dbReference type="CDD" id="cd22755">
    <property type="entry name" value="OTU_CeDUB-like"/>
    <property type="match status" value="1"/>
</dbReference>
<dbReference type="SUPFAM" id="SSF53098">
    <property type="entry name" value="Ribonuclease H-like"/>
    <property type="match status" value="1"/>
</dbReference>
<dbReference type="InterPro" id="IPR036397">
    <property type="entry name" value="RNaseH_sf"/>
</dbReference>
<dbReference type="InterPro" id="IPR012337">
    <property type="entry name" value="RNaseH-like_sf"/>
</dbReference>
<dbReference type="PROSITE" id="PS50994">
    <property type="entry name" value="INTEGRASE"/>
    <property type="match status" value="1"/>
</dbReference>
<dbReference type="AlphaFoldDB" id="A0AAV0WY32"/>
<gene>
    <name evidence="4" type="ORF">MEUPH1_LOCUS15965</name>
</gene>
<dbReference type="FunFam" id="3.30.420.10:FF:000032">
    <property type="entry name" value="Retrovirus-related Pol polyprotein from transposon 297-like Protein"/>
    <property type="match status" value="1"/>
</dbReference>
<dbReference type="PROSITE" id="PS50802">
    <property type="entry name" value="OTU"/>
    <property type="match status" value="1"/>
</dbReference>
<dbReference type="SUPFAM" id="SSF54001">
    <property type="entry name" value="Cysteine proteinases"/>
    <property type="match status" value="1"/>
</dbReference>
<comment type="caution">
    <text evidence="4">The sequence shown here is derived from an EMBL/GenBank/DDBJ whole genome shotgun (WGS) entry which is preliminary data.</text>
</comment>
<evidence type="ECO:0000259" key="2">
    <source>
        <dbReference type="PROSITE" id="PS50802"/>
    </source>
</evidence>
<dbReference type="PANTHER" id="PTHR37984:SF5">
    <property type="entry name" value="PROTEIN NYNRIN-LIKE"/>
    <property type="match status" value="1"/>
</dbReference>
<dbReference type="Gene3D" id="3.90.70.80">
    <property type="match status" value="1"/>
</dbReference>
<dbReference type="Gene3D" id="1.10.340.70">
    <property type="match status" value="1"/>
</dbReference>
<dbReference type="Pfam" id="PF00665">
    <property type="entry name" value="rve"/>
    <property type="match status" value="1"/>
</dbReference>
<dbReference type="Pfam" id="PF17921">
    <property type="entry name" value="Integrase_H2C2"/>
    <property type="match status" value="1"/>
</dbReference>
<organism evidence="4 5">
    <name type="scientific">Macrosiphum euphorbiae</name>
    <name type="common">potato aphid</name>
    <dbReference type="NCBI Taxonomy" id="13131"/>
    <lineage>
        <taxon>Eukaryota</taxon>
        <taxon>Metazoa</taxon>
        <taxon>Ecdysozoa</taxon>
        <taxon>Arthropoda</taxon>
        <taxon>Hexapoda</taxon>
        <taxon>Insecta</taxon>
        <taxon>Pterygota</taxon>
        <taxon>Neoptera</taxon>
        <taxon>Paraneoptera</taxon>
        <taxon>Hemiptera</taxon>
        <taxon>Sternorrhyncha</taxon>
        <taxon>Aphidomorpha</taxon>
        <taxon>Aphidoidea</taxon>
        <taxon>Aphididae</taxon>
        <taxon>Macrosiphini</taxon>
        <taxon>Macrosiphum</taxon>
    </lineage>
</organism>
<dbReference type="InterPro" id="IPR050951">
    <property type="entry name" value="Retrovirus_Pol_polyprotein"/>
</dbReference>
<dbReference type="Gene3D" id="3.30.420.10">
    <property type="entry name" value="Ribonuclease H-like superfamily/Ribonuclease H"/>
    <property type="match status" value="1"/>
</dbReference>
<evidence type="ECO:0000256" key="1">
    <source>
        <dbReference type="ARBA" id="ARBA00012493"/>
    </source>
</evidence>
<accession>A0AAV0WY32</accession>
<proteinExistence type="predicted"/>